<dbReference type="PIRSF" id="PIRSF001604">
    <property type="entry name" value="LigA"/>
    <property type="match status" value="1"/>
</dbReference>
<evidence type="ECO:0000256" key="5">
    <source>
        <dbReference type="ARBA" id="ARBA00022763"/>
    </source>
</evidence>
<keyword evidence="3 11" id="KW-0436">Ligase</keyword>
<dbReference type="InterPro" id="IPR041663">
    <property type="entry name" value="DisA/LigA_HHH"/>
</dbReference>
<dbReference type="Pfam" id="PF01653">
    <property type="entry name" value="DNA_ligase_aden"/>
    <property type="match status" value="1"/>
</dbReference>
<evidence type="ECO:0000256" key="4">
    <source>
        <dbReference type="ARBA" id="ARBA00022705"/>
    </source>
</evidence>
<accession>A0A873WJG1</accession>
<evidence type="ECO:0000256" key="9">
    <source>
        <dbReference type="ARBA" id="ARBA00034005"/>
    </source>
</evidence>
<organism evidence="11 12">
    <name type="scientific">Klebsiella phage Miami</name>
    <dbReference type="NCBI Taxonomy" id="2767581"/>
    <lineage>
        <taxon>Viruses</taxon>
        <taxon>Duplodnaviria</taxon>
        <taxon>Heunggongvirae</taxon>
        <taxon>Uroviricota</taxon>
        <taxon>Caudoviricetes</taxon>
        <taxon>Chimalliviridae</taxon>
        <taxon>Miamivirus</taxon>
        <taxon>Miamivirus miami</taxon>
    </lineage>
</organism>
<sequence>MREQLAEQIRYHNKRYFLDNDPEISDDQYDELKRQYDALGGNKSTSPILLDMEGSALHKVGLDIPMLSLSKKLNLSEYEAWESDYEDKDKYHSYKLDGLAIEACYEFGLLTKLRTRGDGLTGEDILDNAGVFSPDQLPLENPALKDFHRVWLRGEGYVRLDDLVVINEINAKSYPNCRSAASGLIRRNPKDNEDLAGKISYNVYWCSERFGLETYSAVMDKLRDFGFSTAPECQYEDIVNNNRPPLLPTDGIVSVIDSFSDQDELGSTNEYPRWGVAYKFPPEQAETIAENVSWETGRTGRVTPVLTYKAVTLGGNTNTECSLFNYRHFIKTGVRKGSRIIIARNGDVIPYFVKVVEAGLGDEFKTPKVCPSCSSILMYEGKDEKNIFLTCKNTADCPAQHIQRFINFVSRKGLDIKGYGDKMMEKHVGEGKVSTLSDILNLGEILSGEGLDRNTEKVIEKLNNLGSYPAYKVLGALGIPGVAEGTAKLITAQVGSVEDLIALLKDVKRLLEIEGVGVSTVNEIQSFLSNPALLTDVENVLNKLTLTFEKGQEHDIKVCVTGGLSIPRKAAEEKFNLSGIELLDGVTKKMDVLVFAPGGSQGKKDKAIAMNKVVIEATDVHTVEQIIDQILTAI</sequence>
<gene>
    <name evidence="11" type="ORF">CPT_Miami_067</name>
</gene>
<keyword evidence="8" id="KW-0234">DNA repair</keyword>
<evidence type="ECO:0000256" key="7">
    <source>
        <dbReference type="ARBA" id="ARBA00023027"/>
    </source>
</evidence>
<dbReference type="Pfam" id="PF03120">
    <property type="entry name" value="OB_DNA_ligase"/>
    <property type="match status" value="1"/>
</dbReference>
<protein>
    <recommendedName>
        <fullName evidence="2">DNA ligase (NAD(+))</fullName>
        <ecNumber evidence="2">6.5.1.2</ecNumber>
    </recommendedName>
</protein>
<keyword evidence="6" id="KW-0862">Zinc</keyword>
<proteinExistence type="predicted"/>
<dbReference type="InterPro" id="IPR013839">
    <property type="entry name" value="DNAligase_adenylation"/>
</dbReference>
<evidence type="ECO:0000256" key="3">
    <source>
        <dbReference type="ARBA" id="ARBA00022598"/>
    </source>
</evidence>
<comment type="catalytic activity">
    <reaction evidence="9">
        <text>NAD(+) + (deoxyribonucleotide)n-3'-hydroxyl + 5'-phospho-(deoxyribonucleotide)m = (deoxyribonucleotide)n+m + AMP + beta-nicotinamide D-nucleotide.</text>
        <dbReference type="EC" id="6.5.1.2"/>
    </reaction>
</comment>
<keyword evidence="4" id="KW-0235">DNA replication</keyword>
<dbReference type="Pfam" id="PF12826">
    <property type="entry name" value="HHH_2"/>
    <property type="match status" value="1"/>
</dbReference>
<reference evidence="11 12" key="1">
    <citation type="submission" date="2020-07" db="EMBL/GenBank/DDBJ databases">
        <title>Complete genome sequence of Klebsiella pneumoniae phage Miami.</title>
        <authorList>
            <person name="Mora D.A."/>
            <person name="Lessor L."/>
            <person name="Gill J."/>
            <person name="Liu M."/>
        </authorList>
    </citation>
    <scope>NUCLEOTIDE SEQUENCE [LARGE SCALE GENOMIC DNA]</scope>
</reference>
<dbReference type="PROSITE" id="PS01055">
    <property type="entry name" value="DNA_LIGASE_N1"/>
    <property type="match status" value="1"/>
</dbReference>
<dbReference type="Gene3D" id="1.10.287.610">
    <property type="entry name" value="Helix hairpin bin"/>
    <property type="match status" value="1"/>
</dbReference>
<evidence type="ECO:0000256" key="6">
    <source>
        <dbReference type="ARBA" id="ARBA00022833"/>
    </source>
</evidence>
<dbReference type="EC" id="6.5.1.2" evidence="2"/>
<keyword evidence="12" id="KW-1185">Reference proteome</keyword>
<comment type="cofactor">
    <cofactor evidence="1">
        <name>Mg(2+)</name>
        <dbReference type="ChEBI" id="CHEBI:18420"/>
    </cofactor>
</comment>
<dbReference type="InterPro" id="IPR001679">
    <property type="entry name" value="DNA_ligase"/>
</dbReference>
<dbReference type="InterPro" id="IPR010994">
    <property type="entry name" value="RuvA_2-like"/>
</dbReference>
<dbReference type="SUPFAM" id="SSF56091">
    <property type="entry name" value="DNA ligase/mRNA capping enzyme, catalytic domain"/>
    <property type="match status" value="1"/>
</dbReference>
<keyword evidence="5" id="KW-0227">DNA damage</keyword>
<dbReference type="EMBL" id="MT701590">
    <property type="protein sequence ID" value="QPB09162.1"/>
    <property type="molecule type" value="Genomic_DNA"/>
</dbReference>
<dbReference type="Gene3D" id="2.40.50.140">
    <property type="entry name" value="Nucleic acid-binding proteins"/>
    <property type="match status" value="1"/>
</dbReference>
<feature type="domain" description="NAD-dependent DNA ligase N-terminal" evidence="10">
    <location>
        <begin position="3"/>
        <end position="413"/>
    </location>
</feature>
<keyword evidence="7" id="KW-0520">NAD</keyword>
<dbReference type="Gene3D" id="1.10.150.20">
    <property type="entry name" value="5' to 3' exonuclease, C-terminal subdomain"/>
    <property type="match status" value="2"/>
</dbReference>
<dbReference type="GO" id="GO:0006260">
    <property type="term" value="P:DNA replication"/>
    <property type="evidence" value="ECO:0007669"/>
    <property type="project" value="UniProtKB-KW"/>
</dbReference>
<dbReference type="SMART" id="SM00532">
    <property type="entry name" value="LIGANc"/>
    <property type="match status" value="1"/>
</dbReference>
<evidence type="ECO:0000256" key="2">
    <source>
        <dbReference type="ARBA" id="ARBA00012722"/>
    </source>
</evidence>
<evidence type="ECO:0000256" key="8">
    <source>
        <dbReference type="ARBA" id="ARBA00023204"/>
    </source>
</evidence>
<evidence type="ECO:0000259" key="10">
    <source>
        <dbReference type="SMART" id="SM00532"/>
    </source>
</evidence>
<dbReference type="SUPFAM" id="SSF50249">
    <property type="entry name" value="Nucleic acid-binding proteins"/>
    <property type="match status" value="1"/>
</dbReference>
<dbReference type="GO" id="GO:0003911">
    <property type="term" value="F:DNA ligase (NAD+) activity"/>
    <property type="evidence" value="ECO:0007669"/>
    <property type="project" value="UniProtKB-EC"/>
</dbReference>
<dbReference type="InterPro" id="IPR012340">
    <property type="entry name" value="NA-bd_OB-fold"/>
</dbReference>
<dbReference type="GO" id="GO:0046872">
    <property type="term" value="F:metal ion binding"/>
    <property type="evidence" value="ECO:0007669"/>
    <property type="project" value="UniProtKB-KW"/>
</dbReference>
<dbReference type="InterPro" id="IPR036420">
    <property type="entry name" value="BRCT_dom_sf"/>
</dbReference>
<dbReference type="GO" id="GO:0006281">
    <property type="term" value="P:DNA repair"/>
    <property type="evidence" value="ECO:0007669"/>
    <property type="project" value="UniProtKB-KW"/>
</dbReference>
<evidence type="ECO:0000256" key="1">
    <source>
        <dbReference type="ARBA" id="ARBA00001946"/>
    </source>
</evidence>
<dbReference type="Gene3D" id="3.30.470.30">
    <property type="entry name" value="DNA ligase/mRNA capping enzyme"/>
    <property type="match status" value="1"/>
</dbReference>
<name>A0A873WJG1_9CAUD</name>
<evidence type="ECO:0000313" key="11">
    <source>
        <dbReference type="EMBL" id="QPB09162.1"/>
    </source>
</evidence>
<dbReference type="Gene3D" id="3.40.50.10190">
    <property type="entry name" value="BRCT domain"/>
    <property type="match status" value="1"/>
</dbReference>
<dbReference type="InterPro" id="IPR004150">
    <property type="entry name" value="NAD_DNA_ligase_OB"/>
</dbReference>
<dbReference type="SUPFAM" id="SSF47781">
    <property type="entry name" value="RuvA domain 2-like"/>
    <property type="match status" value="1"/>
</dbReference>
<dbReference type="InterPro" id="IPR018239">
    <property type="entry name" value="DNA_ligase_AS"/>
</dbReference>
<dbReference type="InterPro" id="IPR013840">
    <property type="entry name" value="DNAligase_N"/>
</dbReference>
<dbReference type="Proteomes" id="UP000662782">
    <property type="component" value="Segment"/>
</dbReference>
<evidence type="ECO:0000313" key="12">
    <source>
        <dbReference type="Proteomes" id="UP000662782"/>
    </source>
</evidence>